<evidence type="ECO:0000313" key="1">
    <source>
        <dbReference type="EMBL" id="KAL0163026.1"/>
    </source>
</evidence>
<name>A0ABD0NQ16_CIRMR</name>
<sequence>GRYRWRHDKVLAVLADILEKERGKRRPAKVRPLLSTIAFVKEGQRPIVHSQARQNLLQSAQGWEMEVDLGRRLHFPEAVLSTTLRPDIIMWSLEGKRIILVELTVPWEEDCEEAAERKNGKYQQLVQDCRDKGIPSPICVESDDKGWTERPLEESSHSESLLGHKLEAWWRGAVTWPVTADPPTGGLETT</sequence>
<keyword evidence="2" id="KW-1185">Reference proteome</keyword>
<evidence type="ECO:0000313" key="2">
    <source>
        <dbReference type="Proteomes" id="UP001529510"/>
    </source>
</evidence>
<organism evidence="1 2">
    <name type="scientific">Cirrhinus mrigala</name>
    <name type="common">Mrigala</name>
    <dbReference type="NCBI Taxonomy" id="683832"/>
    <lineage>
        <taxon>Eukaryota</taxon>
        <taxon>Metazoa</taxon>
        <taxon>Chordata</taxon>
        <taxon>Craniata</taxon>
        <taxon>Vertebrata</taxon>
        <taxon>Euteleostomi</taxon>
        <taxon>Actinopterygii</taxon>
        <taxon>Neopterygii</taxon>
        <taxon>Teleostei</taxon>
        <taxon>Ostariophysi</taxon>
        <taxon>Cypriniformes</taxon>
        <taxon>Cyprinidae</taxon>
        <taxon>Labeoninae</taxon>
        <taxon>Labeonini</taxon>
        <taxon>Cirrhinus</taxon>
    </lineage>
</organism>
<comment type="caution">
    <text evidence="1">The sequence shown here is derived from an EMBL/GenBank/DDBJ whole genome shotgun (WGS) entry which is preliminary data.</text>
</comment>
<feature type="non-terminal residue" evidence="1">
    <location>
        <position position="1"/>
    </location>
</feature>
<gene>
    <name evidence="1" type="ORF">M9458_042422</name>
</gene>
<proteinExistence type="predicted"/>
<dbReference type="EMBL" id="JAMKFB020000021">
    <property type="protein sequence ID" value="KAL0163026.1"/>
    <property type="molecule type" value="Genomic_DNA"/>
</dbReference>
<accession>A0ABD0NQ16</accession>
<dbReference type="Proteomes" id="UP001529510">
    <property type="component" value="Unassembled WGS sequence"/>
</dbReference>
<reference evidence="1 2" key="1">
    <citation type="submission" date="2024-05" db="EMBL/GenBank/DDBJ databases">
        <title>Genome sequencing and assembly of Indian major carp, Cirrhinus mrigala (Hamilton, 1822).</title>
        <authorList>
            <person name="Mohindra V."/>
            <person name="Chowdhury L.M."/>
            <person name="Lal K."/>
            <person name="Jena J.K."/>
        </authorList>
    </citation>
    <scope>NUCLEOTIDE SEQUENCE [LARGE SCALE GENOMIC DNA]</scope>
    <source>
        <strain evidence="1">CM1030</strain>
        <tissue evidence="1">Blood</tissue>
    </source>
</reference>
<dbReference type="AlphaFoldDB" id="A0ABD0NQ16"/>
<protein>
    <submittedName>
        <fullName evidence="1">Uncharacterized protein</fullName>
    </submittedName>
</protein>